<dbReference type="InterPro" id="IPR056924">
    <property type="entry name" value="SH3_Tf2-1"/>
</dbReference>
<accession>A0ABQ5BX87</accession>
<reference evidence="2" key="2">
    <citation type="submission" date="2022-01" db="EMBL/GenBank/DDBJ databases">
        <authorList>
            <person name="Yamashiro T."/>
            <person name="Shiraishi A."/>
            <person name="Satake H."/>
            <person name="Nakayama K."/>
        </authorList>
    </citation>
    <scope>NUCLEOTIDE SEQUENCE</scope>
</reference>
<gene>
    <name evidence="2" type="ORF">Tco_0878206</name>
</gene>
<evidence type="ECO:0000259" key="1">
    <source>
        <dbReference type="Pfam" id="PF24626"/>
    </source>
</evidence>
<organism evidence="2 3">
    <name type="scientific">Tanacetum coccineum</name>
    <dbReference type="NCBI Taxonomy" id="301880"/>
    <lineage>
        <taxon>Eukaryota</taxon>
        <taxon>Viridiplantae</taxon>
        <taxon>Streptophyta</taxon>
        <taxon>Embryophyta</taxon>
        <taxon>Tracheophyta</taxon>
        <taxon>Spermatophyta</taxon>
        <taxon>Magnoliopsida</taxon>
        <taxon>eudicotyledons</taxon>
        <taxon>Gunneridae</taxon>
        <taxon>Pentapetalae</taxon>
        <taxon>asterids</taxon>
        <taxon>campanulids</taxon>
        <taxon>Asterales</taxon>
        <taxon>Asteraceae</taxon>
        <taxon>Asteroideae</taxon>
        <taxon>Anthemideae</taxon>
        <taxon>Anthemidinae</taxon>
        <taxon>Tanacetum</taxon>
    </lineage>
</organism>
<feature type="domain" description="Tf2-1-like SH3-like" evidence="1">
    <location>
        <begin position="69"/>
        <end position="113"/>
    </location>
</feature>
<protein>
    <recommendedName>
        <fullName evidence="1">Tf2-1-like SH3-like domain-containing protein</fullName>
    </recommendedName>
</protein>
<name>A0ABQ5BX87_9ASTR</name>
<comment type="caution">
    <text evidence="2">The sequence shown here is derived from an EMBL/GenBank/DDBJ whole genome shotgun (WGS) entry which is preliminary data.</text>
</comment>
<reference evidence="2" key="1">
    <citation type="journal article" date="2022" name="Int. J. Mol. Sci.">
        <title>Draft Genome of Tanacetum Coccineum: Genomic Comparison of Closely Related Tanacetum-Family Plants.</title>
        <authorList>
            <person name="Yamashiro T."/>
            <person name="Shiraishi A."/>
            <person name="Nakayama K."/>
            <person name="Satake H."/>
        </authorList>
    </citation>
    <scope>NUCLEOTIDE SEQUENCE</scope>
</reference>
<dbReference type="Pfam" id="PF24626">
    <property type="entry name" value="SH3_Tf2-1"/>
    <property type="match status" value="1"/>
</dbReference>
<keyword evidence="3" id="KW-1185">Reference proteome</keyword>
<evidence type="ECO:0000313" key="3">
    <source>
        <dbReference type="Proteomes" id="UP001151760"/>
    </source>
</evidence>
<evidence type="ECO:0000313" key="2">
    <source>
        <dbReference type="EMBL" id="GJT19500.1"/>
    </source>
</evidence>
<proteinExistence type="predicted"/>
<dbReference type="EMBL" id="BQNB010013721">
    <property type="protein sequence ID" value="GJT19500.1"/>
    <property type="molecule type" value="Genomic_DNA"/>
</dbReference>
<sequence length="155" mass="17837">MLVEEESCLVYDTDNEEESKVIYNTDRNDVDESPEFKLLHPDQVPEALWEEVSLDFVLGLPHTQHNKDSVMLKLRADRPFRVQKKINDNPYKIELLGHYNVSASFNVSDLSPYFGDSGDDEDSWTSLSQAGEDDADLVKVKMLSHSQDVDFFFFI</sequence>
<dbReference type="Proteomes" id="UP001151760">
    <property type="component" value="Unassembled WGS sequence"/>
</dbReference>